<reference evidence="7" key="1">
    <citation type="journal article" date="2015" name="Nat. Genet.">
        <title>The pineapple genome and the evolution of CAM photosynthesis.</title>
        <authorList>
            <person name="Ming R."/>
            <person name="VanBuren R."/>
            <person name="Wai C.M."/>
            <person name="Tang H."/>
            <person name="Schatz M.C."/>
            <person name="Bowers J.E."/>
            <person name="Lyons E."/>
            <person name="Wang M.L."/>
            <person name="Chen J."/>
            <person name="Biggers E."/>
            <person name="Zhang J."/>
            <person name="Huang L."/>
            <person name="Zhang L."/>
            <person name="Miao W."/>
            <person name="Zhang J."/>
            <person name="Ye Z."/>
            <person name="Miao C."/>
            <person name="Lin Z."/>
            <person name="Wang H."/>
            <person name="Zhou H."/>
            <person name="Yim W.C."/>
            <person name="Priest H.D."/>
            <person name="Zheng C."/>
            <person name="Woodhouse M."/>
            <person name="Edger P.P."/>
            <person name="Guyot R."/>
            <person name="Guo H.B."/>
            <person name="Guo H."/>
            <person name="Zheng G."/>
            <person name="Singh R."/>
            <person name="Sharma A."/>
            <person name="Min X."/>
            <person name="Zheng Y."/>
            <person name="Lee H."/>
            <person name="Gurtowski J."/>
            <person name="Sedlazeck F.J."/>
            <person name="Harkess A."/>
            <person name="McKain M.R."/>
            <person name="Liao Z."/>
            <person name="Fang J."/>
            <person name="Liu J."/>
            <person name="Zhang X."/>
            <person name="Zhang Q."/>
            <person name="Hu W."/>
            <person name="Qin Y."/>
            <person name="Wang K."/>
            <person name="Chen L.Y."/>
            <person name="Shirley N."/>
            <person name="Lin Y.R."/>
            <person name="Liu L.Y."/>
            <person name="Hernandez A.G."/>
            <person name="Wright C.L."/>
            <person name="Bulone V."/>
            <person name="Tuskan G.A."/>
            <person name="Heath K."/>
            <person name="Zee F."/>
            <person name="Moore P.H."/>
            <person name="Sunkar R."/>
            <person name="Leebens-Mack J.H."/>
            <person name="Mockler T."/>
            <person name="Bennetzen J.L."/>
            <person name="Freeling M."/>
            <person name="Sankoff D."/>
            <person name="Paterson A.H."/>
            <person name="Zhu X."/>
            <person name="Yang X."/>
            <person name="Smith J.A."/>
            <person name="Cushman J.C."/>
            <person name="Paull R.E."/>
            <person name="Yu Q."/>
        </authorList>
    </citation>
    <scope>NUCLEOTIDE SEQUENCE [LARGE SCALE GENOMIC DNA]</scope>
    <source>
        <strain evidence="7">cv. F153</strain>
    </source>
</reference>
<feature type="compositionally biased region" description="Pro residues" evidence="4">
    <location>
        <begin position="34"/>
        <end position="44"/>
    </location>
</feature>
<feature type="region of interest" description="Disordered" evidence="4">
    <location>
        <begin position="450"/>
        <end position="571"/>
    </location>
</feature>
<evidence type="ECO:0000313" key="8">
    <source>
        <dbReference type="RefSeq" id="XP_020110947.1"/>
    </source>
</evidence>
<dbReference type="Gramene" id="Aco015275.1.mrna1">
    <property type="protein sequence ID" value="Aco015275.1.mrna1"/>
    <property type="gene ID" value="Aco015275.1.path1"/>
</dbReference>
<feature type="region of interest" description="Disordered" evidence="4">
    <location>
        <begin position="801"/>
        <end position="868"/>
    </location>
</feature>
<comment type="subcellular location">
    <subcellularLocation>
        <location evidence="1 3">Nucleus</location>
    </subcellularLocation>
</comment>
<feature type="region of interest" description="Disordered" evidence="4">
    <location>
        <begin position="611"/>
        <end position="722"/>
    </location>
</feature>
<dbReference type="SMART" id="SM00509">
    <property type="entry name" value="TFS2N"/>
    <property type="match status" value="1"/>
</dbReference>
<evidence type="ECO:0000256" key="4">
    <source>
        <dbReference type="SAM" id="MobiDB-lite"/>
    </source>
</evidence>
<dbReference type="Gene3D" id="2.30.30.490">
    <property type="match status" value="1"/>
</dbReference>
<gene>
    <name evidence="8" type="primary">LOC109725951</name>
</gene>
<protein>
    <submittedName>
        <fullName evidence="8">Uncharacterized protein LOC109725951</fullName>
    </submittedName>
</protein>
<feature type="compositionally biased region" description="Basic and acidic residues" evidence="4">
    <location>
        <begin position="1031"/>
        <end position="1047"/>
    </location>
</feature>
<organism evidence="7 8">
    <name type="scientific">Ananas comosus</name>
    <name type="common">Pineapple</name>
    <name type="synonym">Ananas ananas</name>
    <dbReference type="NCBI Taxonomy" id="4615"/>
    <lineage>
        <taxon>Eukaryota</taxon>
        <taxon>Viridiplantae</taxon>
        <taxon>Streptophyta</taxon>
        <taxon>Embryophyta</taxon>
        <taxon>Tracheophyta</taxon>
        <taxon>Spermatophyta</taxon>
        <taxon>Magnoliopsida</taxon>
        <taxon>Liliopsida</taxon>
        <taxon>Poales</taxon>
        <taxon>Bromeliaceae</taxon>
        <taxon>Bromelioideae</taxon>
        <taxon>Ananas</taxon>
    </lineage>
</organism>
<dbReference type="RefSeq" id="XP_020110947.1">
    <property type="nucleotide sequence ID" value="XM_020255358.1"/>
</dbReference>
<dbReference type="Proteomes" id="UP000515123">
    <property type="component" value="Linkage group 20"/>
</dbReference>
<dbReference type="SMART" id="SM00439">
    <property type="entry name" value="BAH"/>
    <property type="match status" value="1"/>
</dbReference>
<evidence type="ECO:0000259" key="5">
    <source>
        <dbReference type="PROSITE" id="PS51038"/>
    </source>
</evidence>
<feature type="compositionally biased region" description="Low complexity" evidence="4">
    <location>
        <begin position="206"/>
        <end position="226"/>
    </location>
</feature>
<evidence type="ECO:0000256" key="2">
    <source>
        <dbReference type="ARBA" id="ARBA00023242"/>
    </source>
</evidence>
<dbReference type="PANTHER" id="PTHR46548:SF1">
    <property type="entry name" value="BAH AND TFIIS DOMAIN-CONTAINING PROTEIN-RELATED"/>
    <property type="match status" value="1"/>
</dbReference>
<evidence type="ECO:0000256" key="1">
    <source>
        <dbReference type="ARBA" id="ARBA00004123"/>
    </source>
</evidence>
<dbReference type="InterPro" id="IPR017923">
    <property type="entry name" value="TFIIS_N"/>
</dbReference>
<dbReference type="PROSITE" id="PS51038">
    <property type="entry name" value="BAH"/>
    <property type="match status" value="1"/>
</dbReference>
<feature type="compositionally biased region" description="Low complexity" evidence="4">
    <location>
        <begin position="497"/>
        <end position="523"/>
    </location>
</feature>
<dbReference type="Gene3D" id="1.20.930.10">
    <property type="entry name" value="Conserved domain common to transcription factors TFIIS, elongin A, CRSP70"/>
    <property type="match status" value="1"/>
</dbReference>
<name>A0A6P5GSY9_ANACO</name>
<evidence type="ECO:0000259" key="6">
    <source>
        <dbReference type="PROSITE" id="PS51319"/>
    </source>
</evidence>
<evidence type="ECO:0000256" key="3">
    <source>
        <dbReference type="PROSITE-ProRule" id="PRU00649"/>
    </source>
</evidence>
<feature type="region of interest" description="Disordered" evidence="4">
    <location>
        <begin position="893"/>
        <end position="912"/>
    </location>
</feature>
<feature type="compositionally biased region" description="Basic and acidic residues" evidence="4">
    <location>
        <begin position="1574"/>
        <end position="1589"/>
    </location>
</feature>
<dbReference type="InterPro" id="IPR003617">
    <property type="entry name" value="TFIIS/CRSP70_N_sub"/>
</dbReference>
<dbReference type="GO" id="GO:0003682">
    <property type="term" value="F:chromatin binding"/>
    <property type="evidence" value="ECO:0007669"/>
    <property type="project" value="InterPro"/>
</dbReference>
<feature type="compositionally biased region" description="Low complexity" evidence="4">
    <location>
        <begin position="45"/>
        <end position="55"/>
    </location>
</feature>
<dbReference type="PANTHER" id="PTHR46548">
    <property type="entry name" value="BAH AND TFIIS DOMAIN-CONTAINING PROTEIN-RELATED"/>
    <property type="match status" value="1"/>
</dbReference>
<feature type="compositionally biased region" description="Polar residues" evidence="4">
    <location>
        <begin position="549"/>
        <end position="559"/>
    </location>
</feature>
<dbReference type="Pfam" id="PF08711">
    <property type="entry name" value="Med26"/>
    <property type="match status" value="1"/>
</dbReference>
<dbReference type="PROSITE" id="PS51319">
    <property type="entry name" value="TFIIS_N"/>
    <property type="match status" value="1"/>
</dbReference>
<reference evidence="8" key="2">
    <citation type="submission" date="2025-08" db="UniProtKB">
        <authorList>
            <consortium name="RefSeq"/>
        </authorList>
    </citation>
    <scope>IDENTIFICATION</scope>
    <source>
        <tissue evidence="8">Leaf</tissue>
    </source>
</reference>
<dbReference type="OrthoDB" id="1917005at2759"/>
<feature type="compositionally biased region" description="Basic and acidic residues" evidence="4">
    <location>
        <begin position="801"/>
        <end position="814"/>
    </location>
</feature>
<evidence type="ECO:0000313" key="7">
    <source>
        <dbReference type="Proteomes" id="UP000515123"/>
    </source>
</evidence>
<feature type="compositionally biased region" description="Polar residues" evidence="4">
    <location>
        <begin position="676"/>
        <end position="689"/>
    </location>
</feature>
<dbReference type="CDD" id="cd00183">
    <property type="entry name" value="TFIIS_I"/>
    <property type="match status" value="1"/>
</dbReference>
<feature type="compositionally biased region" description="Basic and acidic residues" evidence="4">
    <location>
        <begin position="248"/>
        <end position="267"/>
    </location>
</feature>
<feature type="region of interest" description="Disordered" evidence="4">
    <location>
        <begin position="1569"/>
        <end position="1596"/>
    </location>
</feature>
<dbReference type="GeneID" id="109725951"/>
<dbReference type="InterPro" id="IPR043151">
    <property type="entry name" value="BAH_sf"/>
</dbReference>
<feature type="compositionally biased region" description="Low complexity" evidence="4">
    <location>
        <begin position="1255"/>
        <end position="1269"/>
    </location>
</feature>
<feature type="domain" description="BAH" evidence="5">
    <location>
        <begin position="63"/>
        <end position="177"/>
    </location>
</feature>
<keyword evidence="7" id="KW-1185">Reference proteome</keyword>
<sequence length="1596" mass="168498">MHGRVEGEERKRLRHMWPAPAPATAAAAAAPAATIPPPPGPIINPSPSNSHPSAPDSFLKDGREIRVGESALFQAGNAPPFIGIIRWIRSSEEDYLKLCVNWLYRPADIKLAKGTTLDAAPNEVFYSFHKDVVSAASLLHPCKVAFLRKGVELPRGISSFVCRRVYDIENKRLWWLTDKNYINERQEEVDRLLNRTGLEMHAAVQSGGRSPKRSSNSPSSTQQVKSGSDTVQNSSSSFHSQVKGKKRDRAESGPEPVKRDHSTKPEDVDPSNIKLDNMKAEIGKITEKGGLSNVEAVEKLVNLMLLDRTEKKIDLAGKVMLANVIAATERYDCLGKFVQLMALPVLDDWLQEAHKGKTGDNTSPKEGDKGVEELLLALLRALDKLPVNLNALQTSSVGKSVNNLRSHKNLEIQKKARSLVDTWKKRVDAEMKINDAKSLIAGQAVAWPGKPGFSDVSNSGNRRMGSTDLTTKSSSTQPPPSKALTSKPGHSDSITKSNLLASSSSKLHSSSTIPAAISSTQTTIKEEKSNSSSHSQNNSQSSWKDDARSSTAGSTNVSKASGGSSRHRRSNNGLIGAAVSGAQKESSLGKSASPNRTASLDKALQGGLACEKPLDTPVGDQGNSHRLIVRLPNPGRSPVQSATGSAFEDPSITGSRMASPGNEHSDQKMKQRGDSSRSQGHTEVNTESSLSRDAKEGPAGSEEAEETGRASDIAKTPLVEPGARNSFSSINALIESCAQYAESSSALIPVGDDGGMNLLASVAAGEISQSSLNTPSGSPGVSPVVEEPCVGDYEVRGILKSEEAAESESGKNEKNGGIMGTDPQQTNLPSQENKTAGPNGQLIVSDSNHDRNTNSFVKTSGKGEEENVTRPGLVNKKCESDGAHNQADKPVVTKHATADPIDRGPSLKIPSTNEGKCADIACDKSGDGEDNAGTSDVVSNSLDNKCDNAAPSSSKIEKLVVEESLSCAKDGVVQKATNSIKQHITSINHADADDRPDNNDTVDTVAVASFRLDKFPSAANANGSHSYRPVSLEESKSVPKNNERKEQAAPVTSNISEQVGGNIGAENKVMESAQESEPCGKPHSAKVSGKNEDGREEAVGPLADASSLGTKPEPDVAAKLDFDLNEGIGGDDAPQCEPATTTSATPLFSTRVHLPGFSPFLSPLPSSGSRAPITVAAPAKGPFVPPENLLKSKGEPGWKGSAATSAFRPAEPRKVLDMPLGTSETVGSDASGKHGRLLLDFDLNVPDEGLLEDMGSQGSAQTTGSASGSVTNLDARTKATGGGLDLDLNRVDEVPDNLQSLAKSNRRLSTAEINGLRDFDLNNGPELNEASAVATPRSQVSKSTTNMSFLSPASAFRMNNDELRNMSSWFPTGNSLPAVAIPSFLPERGEQPYPVVAAPGPQQRILGPVASGGPFGSDIYRGPVLSSSTAMAFPPATAFPYAGFHFSSGFPLVSTSFSAGSTYADSMSVGPSFFPTIPSPFVGPVGVGPAGVGPAHYPRPFMINLAESSNSGGSESSRRWVRQGLDLNAGPGSTDVEGKDGRLAAPLRQIPVATSQAFVEEQGRIYQMSGGGVKRKEPEGGWDAAERSGYKQLSWQ</sequence>
<feature type="compositionally biased region" description="Polar residues" evidence="4">
    <location>
        <begin position="227"/>
        <end position="240"/>
    </location>
</feature>
<dbReference type="Pfam" id="PF01426">
    <property type="entry name" value="BAH"/>
    <property type="match status" value="1"/>
</dbReference>
<dbReference type="GO" id="GO:0005634">
    <property type="term" value="C:nucleus"/>
    <property type="evidence" value="ECO:0007669"/>
    <property type="project" value="UniProtKB-SubCell"/>
</dbReference>
<feature type="compositionally biased region" description="Low complexity" evidence="4">
    <location>
        <begin position="530"/>
        <end position="542"/>
    </location>
</feature>
<keyword evidence="2 3" id="KW-0539">Nucleus</keyword>
<accession>A0A6P5GSY9</accession>
<feature type="compositionally biased region" description="Polar residues" evidence="4">
    <location>
        <begin position="822"/>
        <end position="846"/>
    </location>
</feature>
<feature type="domain" description="TFIIS N-terminal" evidence="6">
    <location>
        <begin position="344"/>
        <end position="430"/>
    </location>
</feature>
<feature type="region of interest" description="Disordered" evidence="4">
    <location>
        <begin position="202"/>
        <end position="275"/>
    </location>
</feature>
<proteinExistence type="predicted"/>
<dbReference type="InterPro" id="IPR035441">
    <property type="entry name" value="TFIIS/LEDGF_dom_sf"/>
</dbReference>
<feature type="region of interest" description="Disordered" evidence="4">
    <location>
        <begin position="1017"/>
        <end position="1112"/>
    </location>
</feature>
<dbReference type="SUPFAM" id="SSF47676">
    <property type="entry name" value="Conserved domain common to transcription factors TFIIS, elongin A, CRSP70"/>
    <property type="match status" value="1"/>
</dbReference>
<feature type="region of interest" description="Disordered" evidence="4">
    <location>
        <begin position="25"/>
        <end position="59"/>
    </location>
</feature>
<feature type="compositionally biased region" description="Basic and acidic residues" evidence="4">
    <location>
        <begin position="1089"/>
        <end position="1098"/>
    </location>
</feature>
<feature type="region of interest" description="Disordered" evidence="4">
    <location>
        <begin position="1252"/>
        <end position="1274"/>
    </location>
</feature>
<feature type="compositionally biased region" description="Polar residues" evidence="4">
    <location>
        <begin position="1050"/>
        <end position="1059"/>
    </location>
</feature>
<feature type="compositionally biased region" description="Basic and acidic residues" evidence="4">
    <location>
        <begin position="663"/>
        <end position="675"/>
    </location>
</feature>
<dbReference type="InterPro" id="IPR001025">
    <property type="entry name" value="BAH_dom"/>
</dbReference>